<evidence type="ECO:0000313" key="3">
    <source>
        <dbReference type="Proteomes" id="UP000011991"/>
    </source>
</evidence>
<dbReference type="InterPro" id="IPR036515">
    <property type="entry name" value="Transposase_17_sf"/>
</dbReference>
<dbReference type="OrthoDB" id="278793at2"/>
<dbReference type="Gene3D" id="3.30.70.1290">
    <property type="entry name" value="Transposase IS200-like"/>
    <property type="match status" value="1"/>
</dbReference>
<organism evidence="2 3">
    <name type="scientific">Rhodopirellula maiorica SM1</name>
    <dbReference type="NCBI Taxonomy" id="1265738"/>
    <lineage>
        <taxon>Bacteria</taxon>
        <taxon>Pseudomonadati</taxon>
        <taxon>Planctomycetota</taxon>
        <taxon>Planctomycetia</taxon>
        <taxon>Pirellulales</taxon>
        <taxon>Pirellulaceae</taxon>
        <taxon>Novipirellula</taxon>
    </lineage>
</organism>
<comment type="caution">
    <text evidence="2">The sequence shown here is derived from an EMBL/GenBank/DDBJ whole genome shotgun (WGS) entry which is preliminary data.</text>
</comment>
<keyword evidence="3" id="KW-1185">Reference proteome</keyword>
<protein>
    <submittedName>
        <fullName evidence="2">Protein containing DUF1568</fullName>
    </submittedName>
</protein>
<name>M5RQ96_9BACT</name>
<dbReference type="PANTHER" id="PTHR34322">
    <property type="entry name" value="TRANSPOSASE, Y1_TNP DOMAIN-CONTAINING"/>
    <property type="match status" value="1"/>
</dbReference>
<dbReference type="SUPFAM" id="SSF143422">
    <property type="entry name" value="Transposase IS200-like"/>
    <property type="match status" value="1"/>
</dbReference>
<dbReference type="RefSeq" id="WP_008693543.1">
    <property type="nucleotide sequence ID" value="NZ_ANOG01000236.1"/>
</dbReference>
<dbReference type="GO" id="GO:0003677">
    <property type="term" value="F:DNA binding"/>
    <property type="evidence" value="ECO:0007669"/>
    <property type="project" value="InterPro"/>
</dbReference>
<feature type="domain" description="Transposase IS200-like" evidence="1">
    <location>
        <begin position="9"/>
        <end position="117"/>
    </location>
</feature>
<dbReference type="GO" id="GO:0004803">
    <property type="term" value="F:transposase activity"/>
    <property type="evidence" value="ECO:0007669"/>
    <property type="project" value="InterPro"/>
</dbReference>
<evidence type="ECO:0000313" key="2">
    <source>
        <dbReference type="EMBL" id="EMI21513.1"/>
    </source>
</evidence>
<dbReference type="EMBL" id="ANOG01000236">
    <property type="protein sequence ID" value="EMI21513.1"/>
    <property type="molecule type" value="Genomic_DNA"/>
</dbReference>
<accession>M5RQ96</accession>
<sequence>MPRPPRIQFPGANYHVVTRGDGRRKLFHDQGHYDRFTQGLQDEVQRSGWVVLAYCWMPNHIHALIQTPKPNLARGMQHWLSGYANWYAKRNQRSGHLYQGRYKAFLHRRCGLLLDTQSAHPLESL</sequence>
<proteinExistence type="predicted"/>
<dbReference type="InterPro" id="IPR002686">
    <property type="entry name" value="Transposase_17"/>
</dbReference>
<dbReference type="GO" id="GO:0006313">
    <property type="term" value="P:DNA transposition"/>
    <property type="evidence" value="ECO:0007669"/>
    <property type="project" value="InterPro"/>
</dbReference>
<gene>
    <name evidence="2" type="ORF">RMSM_01560</name>
</gene>
<dbReference type="PANTHER" id="PTHR34322:SF2">
    <property type="entry name" value="TRANSPOSASE IS200-LIKE DOMAIN-CONTAINING PROTEIN"/>
    <property type="match status" value="1"/>
</dbReference>
<reference evidence="2 3" key="1">
    <citation type="journal article" date="2013" name="Mar. Genomics">
        <title>Expression of sulfatases in Rhodopirellula baltica and the diversity of sulfatases in the genus Rhodopirellula.</title>
        <authorList>
            <person name="Wegner C.E."/>
            <person name="Richter-Heitmann T."/>
            <person name="Klindworth A."/>
            <person name="Klockow C."/>
            <person name="Richter M."/>
            <person name="Achstetter T."/>
            <person name="Glockner F.O."/>
            <person name="Harder J."/>
        </authorList>
    </citation>
    <scope>NUCLEOTIDE SEQUENCE [LARGE SCALE GENOMIC DNA]</scope>
    <source>
        <strain evidence="2 3">SM1</strain>
    </source>
</reference>
<dbReference type="SMART" id="SM01321">
    <property type="entry name" value="Y1_Tnp"/>
    <property type="match status" value="1"/>
</dbReference>
<dbReference type="PATRIC" id="fig|1265738.3.peg.1549"/>
<dbReference type="Pfam" id="PF01797">
    <property type="entry name" value="Y1_Tnp"/>
    <property type="match status" value="1"/>
</dbReference>
<dbReference type="AlphaFoldDB" id="M5RQ96"/>
<evidence type="ECO:0000259" key="1">
    <source>
        <dbReference type="SMART" id="SM01321"/>
    </source>
</evidence>
<dbReference type="Proteomes" id="UP000011991">
    <property type="component" value="Unassembled WGS sequence"/>
</dbReference>